<dbReference type="EMBL" id="WJBU01000011">
    <property type="protein sequence ID" value="MRD48236.1"/>
    <property type="molecule type" value="Genomic_DNA"/>
</dbReference>
<comment type="similarity">
    <text evidence="1">Belongs to the glutaredoxin family.</text>
</comment>
<dbReference type="Gene3D" id="3.40.30.10">
    <property type="entry name" value="Glutaredoxin"/>
    <property type="match status" value="1"/>
</dbReference>
<dbReference type="SUPFAM" id="SSF52833">
    <property type="entry name" value="Thioredoxin-like"/>
    <property type="match status" value="1"/>
</dbReference>
<dbReference type="PROSITE" id="PS51354">
    <property type="entry name" value="GLUTAREDOXIN_2"/>
    <property type="match status" value="1"/>
</dbReference>
<evidence type="ECO:0000313" key="4">
    <source>
        <dbReference type="Proteomes" id="UP000487350"/>
    </source>
</evidence>
<organism evidence="3 4">
    <name type="scientific">Caenimonas koreensis DSM 17982</name>
    <dbReference type="NCBI Taxonomy" id="1121255"/>
    <lineage>
        <taxon>Bacteria</taxon>
        <taxon>Pseudomonadati</taxon>
        <taxon>Pseudomonadota</taxon>
        <taxon>Betaproteobacteria</taxon>
        <taxon>Burkholderiales</taxon>
        <taxon>Comamonadaceae</taxon>
        <taxon>Caenimonas</taxon>
    </lineage>
</organism>
<evidence type="ECO:0000313" key="3">
    <source>
        <dbReference type="EMBL" id="MRD48236.1"/>
    </source>
</evidence>
<name>A0A844B9P5_9BURK</name>
<dbReference type="AlphaFoldDB" id="A0A844B9P5"/>
<reference evidence="3 4" key="1">
    <citation type="submission" date="2019-11" db="EMBL/GenBank/DDBJ databases">
        <title>Caenimonas koreensis gen. nov., sp. nov., isolated from activated sludge.</title>
        <authorList>
            <person name="Seung H.R."/>
        </authorList>
    </citation>
    <scope>NUCLEOTIDE SEQUENCE [LARGE SCALE GENOMIC DNA]</scope>
    <source>
        <strain evidence="3 4">EMB320</strain>
    </source>
</reference>
<evidence type="ECO:0000256" key="1">
    <source>
        <dbReference type="ARBA" id="ARBA00007787"/>
    </source>
</evidence>
<dbReference type="PANTHER" id="PTHR45694:SF18">
    <property type="entry name" value="GLUTAREDOXIN-1-RELATED"/>
    <property type="match status" value="1"/>
</dbReference>
<dbReference type="CDD" id="cd02066">
    <property type="entry name" value="GRX_family"/>
    <property type="match status" value="1"/>
</dbReference>
<dbReference type="InterPro" id="IPR036249">
    <property type="entry name" value="Thioredoxin-like_sf"/>
</dbReference>
<gene>
    <name evidence="3" type="ORF">GHT07_13180</name>
</gene>
<protein>
    <submittedName>
        <fullName evidence="3">Glutaredoxin</fullName>
    </submittedName>
</protein>
<dbReference type="GO" id="GO:0005737">
    <property type="term" value="C:cytoplasm"/>
    <property type="evidence" value="ECO:0007669"/>
    <property type="project" value="TreeGrafter"/>
</dbReference>
<feature type="domain" description="Glutaredoxin" evidence="2">
    <location>
        <begin position="48"/>
        <end position="100"/>
    </location>
</feature>
<dbReference type="PANTHER" id="PTHR45694">
    <property type="entry name" value="GLUTAREDOXIN 2"/>
    <property type="match status" value="1"/>
</dbReference>
<dbReference type="GO" id="GO:0015038">
    <property type="term" value="F:glutathione disulfide oxidoreductase activity"/>
    <property type="evidence" value="ECO:0007669"/>
    <property type="project" value="TreeGrafter"/>
</dbReference>
<comment type="caution">
    <text evidence="3">The sequence shown here is derived from an EMBL/GenBank/DDBJ whole genome shotgun (WGS) entry which is preliminary data.</text>
</comment>
<keyword evidence="4" id="KW-1185">Reference proteome</keyword>
<dbReference type="Proteomes" id="UP000487350">
    <property type="component" value="Unassembled WGS sequence"/>
</dbReference>
<dbReference type="InterPro" id="IPR002109">
    <property type="entry name" value="Glutaredoxin"/>
</dbReference>
<dbReference type="GO" id="GO:0034599">
    <property type="term" value="P:cellular response to oxidative stress"/>
    <property type="evidence" value="ECO:0007669"/>
    <property type="project" value="TreeGrafter"/>
</dbReference>
<dbReference type="OrthoDB" id="7867335at2"/>
<evidence type="ECO:0000259" key="2">
    <source>
        <dbReference type="Pfam" id="PF00462"/>
    </source>
</evidence>
<dbReference type="Pfam" id="PF00462">
    <property type="entry name" value="Glutaredoxin"/>
    <property type="match status" value="1"/>
</dbReference>
<sequence length="123" mass="13639">MPRKILSEASIHPAVRQKVERWQHGIVDEVMAAVASNDVVVVGMAFNPFPAKARKALDAAGVPYKYLSYGSYTSQWRPRNALKMWTGWPTFPMIFVKATLVGGYEDLQALIDSAELKKMLAAA</sequence>
<proteinExistence type="inferred from homology"/>
<accession>A0A844B9P5</accession>
<dbReference type="RefSeq" id="WP_153585546.1">
    <property type="nucleotide sequence ID" value="NZ_WJBU01000011.1"/>
</dbReference>